<keyword evidence="5 12" id="KW-0349">Heme</keyword>
<dbReference type="Pfam" id="PF01654">
    <property type="entry name" value="Cyt_bd_oxida_I"/>
    <property type="match status" value="1"/>
</dbReference>
<dbReference type="GO" id="GO:0020037">
    <property type="term" value="F:heme binding"/>
    <property type="evidence" value="ECO:0007669"/>
    <property type="project" value="TreeGrafter"/>
</dbReference>
<proteinExistence type="inferred from homology"/>
<keyword evidence="4 12" id="KW-1003">Cell membrane</keyword>
<keyword evidence="9 12" id="KW-1133">Transmembrane helix</keyword>
<evidence type="ECO:0000256" key="1">
    <source>
        <dbReference type="ARBA" id="ARBA00004651"/>
    </source>
</evidence>
<feature type="transmembrane region" description="Helical" evidence="12">
    <location>
        <begin position="76"/>
        <end position="101"/>
    </location>
</feature>
<dbReference type="InterPro" id="IPR002585">
    <property type="entry name" value="Cyt-d_ubiquinol_oxidase_su_1"/>
</dbReference>
<dbReference type="GO" id="GO:0016682">
    <property type="term" value="F:oxidoreductase activity, acting on diphenols and related substances as donors, oxygen as acceptor"/>
    <property type="evidence" value="ECO:0007669"/>
    <property type="project" value="TreeGrafter"/>
</dbReference>
<reference evidence="13" key="2">
    <citation type="submission" date="2020-09" db="EMBL/GenBank/DDBJ databases">
        <authorList>
            <person name="Sun Q."/>
            <person name="Ohkuma M."/>
        </authorList>
    </citation>
    <scope>NUCLEOTIDE SEQUENCE</scope>
    <source>
        <strain evidence="13">JCM 4633</strain>
    </source>
</reference>
<evidence type="ECO:0000256" key="2">
    <source>
        <dbReference type="ARBA" id="ARBA00009819"/>
    </source>
</evidence>
<sequence length="474" mass="50871">MPTRTGPFCVADAVCTAASAATPGDLSAARAQMGFSLAWHIVVACLGVGLPLLTLLTEWRGLRTGDRACRLLARRWARAMGVLFAVGAVSGTILSFELGLLWPGLMGRYGQVIGLPFALEGIAFFIEAIFLGIYLYAWDRLPPRAHLWTGVPVVVAGVASAFFVVCANAWMNQPTGFTEHEGRITAVDPWAAMLNPASPPQTVHMILAALMVASFLTASVYAVAMLRGRRDPYHRTGFLLPFALGAAVTPLQLAVGDWAARFVAANQPVKLAAMEGVYRTGSHVPLTLGGVGGRDGLRYGIEIPSGLSLLIGDSPGTVVQGLDRVPRSRWPAVTGVHWAFDLMVGAGFFLLLMGAWLLLSWWRARRSAGRDLLTLRGTRVFLLLGALTGPAAVVALECGWCVTELGRQPWVVQGLMTVHQAVNPAPGVMAGLWLVLVVYAAMTAATVYVLRRMVTERPVPIAPQERDIEEYPVV</sequence>
<feature type="transmembrane region" description="Helical" evidence="12">
    <location>
        <begin position="380"/>
        <end position="405"/>
    </location>
</feature>
<evidence type="ECO:0000313" key="13">
    <source>
        <dbReference type="EMBL" id="GHC34992.1"/>
    </source>
</evidence>
<evidence type="ECO:0000256" key="11">
    <source>
        <dbReference type="ARBA" id="ARBA00023136"/>
    </source>
</evidence>
<comment type="caution">
    <text evidence="13">The sequence shown here is derived from an EMBL/GenBank/DDBJ whole genome shotgun (WGS) entry which is preliminary data.</text>
</comment>
<feature type="transmembrane region" description="Helical" evidence="12">
    <location>
        <begin position="36"/>
        <end position="56"/>
    </location>
</feature>
<evidence type="ECO:0000256" key="12">
    <source>
        <dbReference type="PIRNR" id="PIRNR006446"/>
    </source>
</evidence>
<feature type="transmembrane region" description="Helical" evidence="12">
    <location>
        <begin position="113"/>
        <end position="135"/>
    </location>
</feature>
<evidence type="ECO:0000256" key="6">
    <source>
        <dbReference type="ARBA" id="ARBA00022692"/>
    </source>
</evidence>
<comment type="similarity">
    <text evidence="2 12">Belongs to the cytochrome ubiquinol oxidase subunit 1 family.</text>
</comment>
<dbReference type="PANTHER" id="PTHR30365:SF14">
    <property type="entry name" value="CYTOCHROME BD MENAQUINOL OXIDASE SUBUNIT I-RELATED"/>
    <property type="match status" value="1"/>
</dbReference>
<dbReference type="PANTHER" id="PTHR30365">
    <property type="entry name" value="CYTOCHROME D UBIQUINOL OXIDASE"/>
    <property type="match status" value="1"/>
</dbReference>
<evidence type="ECO:0000256" key="3">
    <source>
        <dbReference type="ARBA" id="ARBA00022448"/>
    </source>
</evidence>
<dbReference type="PIRSF" id="PIRSF006446">
    <property type="entry name" value="Cyt_quinol_oxidase_1"/>
    <property type="match status" value="1"/>
</dbReference>
<feature type="transmembrane region" description="Helical" evidence="12">
    <location>
        <begin position="203"/>
        <end position="226"/>
    </location>
</feature>
<organism evidence="13 14">
    <name type="scientific">Streptomyces cinnamoneus</name>
    <name type="common">Streptoverticillium cinnamoneum</name>
    <dbReference type="NCBI Taxonomy" id="53446"/>
    <lineage>
        <taxon>Bacteria</taxon>
        <taxon>Bacillati</taxon>
        <taxon>Actinomycetota</taxon>
        <taxon>Actinomycetes</taxon>
        <taxon>Kitasatosporales</taxon>
        <taxon>Streptomycetaceae</taxon>
        <taxon>Streptomyces</taxon>
        <taxon>Streptomyces cinnamoneus group</taxon>
    </lineage>
</organism>
<dbReference type="RefSeq" id="WP_190107905.1">
    <property type="nucleotide sequence ID" value="NZ_BMVB01000001.1"/>
</dbReference>
<keyword evidence="3 12" id="KW-0813">Transport</keyword>
<evidence type="ECO:0000256" key="10">
    <source>
        <dbReference type="ARBA" id="ARBA00023004"/>
    </source>
</evidence>
<evidence type="ECO:0000256" key="5">
    <source>
        <dbReference type="ARBA" id="ARBA00022617"/>
    </source>
</evidence>
<keyword evidence="10 12" id="KW-0408">Iron</keyword>
<comment type="subcellular location">
    <subcellularLocation>
        <location evidence="1">Cell membrane</location>
        <topology evidence="1">Multi-pass membrane protein</topology>
    </subcellularLocation>
</comment>
<evidence type="ECO:0000256" key="7">
    <source>
        <dbReference type="ARBA" id="ARBA00022723"/>
    </source>
</evidence>
<name>A0A918WEG0_STRCJ</name>
<dbReference type="Proteomes" id="UP000646244">
    <property type="component" value="Unassembled WGS sequence"/>
</dbReference>
<dbReference type="GO" id="GO:0070069">
    <property type="term" value="C:cytochrome complex"/>
    <property type="evidence" value="ECO:0007669"/>
    <property type="project" value="UniProtKB-UniRule"/>
</dbReference>
<keyword evidence="8 12" id="KW-0249">Electron transport</keyword>
<evidence type="ECO:0000313" key="14">
    <source>
        <dbReference type="Proteomes" id="UP000646244"/>
    </source>
</evidence>
<dbReference type="AlphaFoldDB" id="A0A918WEG0"/>
<keyword evidence="6 12" id="KW-0812">Transmembrane</keyword>
<dbReference type="EMBL" id="BMVB01000001">
    <property type="protein sequence ID" value="GHC34992.1"/>
    <property type="molecule type" value="Genomic_DNA"/>
</dbReference>
<dbReference type="GO" id="GO:0046872">
    <property type="term" value="F:metal ion binding"/>
    <property type="evidence" value="ECO:0007669"/>
    <property type="project" value="UniProtKB-UniRule"/>
</dbReference>
<keyword evidence="11 12" id="KW-0472">Membrane</keyword>
<keyword evidence="7 12" id="KW-0479">Metal-binding</keyword>
<feature type="transmembrane region" description="Helical" evidence="12">
    <location>
        <begin position="238"/>
        <end position="255"/>
    </location>
</feature>
<gene>
    <name evidence="13" type="ORF">GCM10010507_04930</name>
</gene>
<feature type="transmembrane region" description="Helical" evidence="12">
    <location>
        <begin position="338"/>
        <end position="359"/>
    </location>
</feature>
<accession>A0A918WEG0</accession>
<evidence type="ECO:0000256" key="9">
    <source>
        <dbReference type="ARBA" id="ARBA00022989"/>
    </source>
</evidence>
<dbReference type="GO" id="GO:0005886">
    <property type="term" value="C:plasma membrane"/>
    <property type="evidence" value="ECO:0007669"/>
    <property type="project" value="UniProtKB-SubCell"/>
</dbReference>
<dbReference type="GO" id="GO:0019646">
    <property type="term" value="P:aerobic electron transport chain"/>
    <property type="evidence" value="ECO:0007669"/>
    <property type="project" value="InterPro"/>
</dbReference>
<evidence type="ECO:0000256" key="4">
    <source>
        <dbReference type="ARBA" id="ARBA00022475"/>
    </source>
</evidence>
<evidence type="ECO:0000256" key="8">
    <source>
        <dbReference type="ARBA" id="ARBA00022982"/>
    </source>
</evidence>
<feature type="transmembrane region" description="Helical" evidence="12">
    <location>
        <begin position="425"/>
        <end position="450"/>
    </location>
</feature>
<protein>
    <submittedName>
        <fullName evidence="13">Cytochrome ubiquinol oxidase subunit I</fullName>
    </submittedName>
</protein>
<feature type="transmembrane region" description="Helical" evidence="12">
    <location>
        <begin position="147"/>
        <end position="171"/>
    </location>
</feature>
<reference evidence="13" key="1">
    <citation type="journal article" date="2014" name="Int. J. Syst. Evol. Microbiol.">
        <title>Complete genome sequence of Corynebacterium casei LMG S-19264T (=DSM 44701T), isolated from a smear-ripened cheese.</title>
        <authorList>
            <consortium name="US DOE Joint Genome Institute (JGI-PGF)"/>
            <person name="Walter F."/>
            <person name="Albersmeier A."/>
            <person name="Kalinowski J."/>
            <person name="Ruckert C."/>
        </authorList>
    </citation>
    <scope>NUCLEOTIDE SEQUENCE</scope>
    <source>
        <strain evidence="13">JCM 4633</strain>
    </source>
</reference>
<dbReference type="GO" id="GO:0009055">
    <property type="term" value="F:electron transfer activity"/>
    <property type="evidence" value="ECO:0007669"/>
    <property type="project" value="UniProtKB-UniRule"/>
</dbReference>